<feature type="compositionally biased region" description="Acidic residues" evidence="1">
    <location>
        <begin position="139"/>
        <end position="148"/>
    </location>
</feature>
<protein>
    <submittedName>
        <fullName evidence="2">Uncharacterized protein</fullName>
    </submittedName>
</protein>
<sequence>MSLSSSWEVVKEPESVKSTLLSPFLNLPTLPLPASCSPEDQGEEPITETCTETTSSWRVVAEVAVTERGWISVEEWISALGVGVGPGALEEATRALRASQSAVGMAKSSGPDRPKVWKMRSNSPSTPKRRKLVWRSKWEEEEVEEGDGGDGGGW</sequence>
<dbReference type="EMBL" id="CP144700">
    <property type="protein sequence ID" value="WVZ23234.1"/>
    <property type="molecule type" value="Genomic_DNA"/>
</dbReference>
<evidence type="ECO:0000256" key="1">
    <source>
        <dbReference type="SAM" id="MobiDB-lite"/>
    </source>
</evidence>
<accession>A0AAQ3P8F7</accession>
<name>A0AAQ3P8F7_VIGMU</name>
<evidence type="ECO:0000313" key="2">
    <source>
        <dbReference type="EMBL" id="WVZ23234.1"/>
    </source>
</evidence>
<feature type="region of interest" description="Disordered" evidence="1">
    <location>
        <begin position="99"/>
        <end position="154"/>
    </location>
</feature>
<reference evidence="2 3" key="1">
    <citation type="journal article" date="2023" name="Life. Sci Alliance">
        <title>Evolutionary insights into 3D genome organization and epigenetic landscape of Vigna mungo.</title>
        <authorList>
            <person name="Junaid A."/>
            <person name="Singh B."/>
            <person name="Bhatia S."/>
        </authorList>
    </citation>
    <scope>NUCLEOTIDE SEQUENCE [LARGE SCALE GENOMIC DNA]</scope>
    <source>
        <strain evidence="2">Urdbean</strain>
    </source>
</reference>
<gene>
    <name evidence="2" type="ORF">V8G54_001778</name>
</gene>
<evidence type="ECO:0000313" key="3">
    <source>
        <dbReference type="Proteomes" id="UP001374535"/>
    </source>
</evidence>
<proteinExistence type="predicted"/>
<dbReference type="AlphaFoldDB" id="A0AAQ3P8F7"/>
<organism evidence="2 3">
    <name type="scientific">Vigna mungo</name>
    <name type="common">Black gram</name>
    <name type="synonym">Phaseolus mungo</name>
    <dbReference type="NCBI Taxonomy" id="3915"/>
    <lineage>
        <taxon>Eukaryota</taxon>
        <taxon>Viridiplantae</taxon>
        <taxon>Streptophyta</taxon>
        <taxon>Embryophyta</taxon>
        <taxon>Tracheophyta</taxon>
        <taxon>Spermatophyta</taxon>
        <taxon>Magnoliopsida</taxon>
        <taxon>eudicotyledons</taxon>
        <taxon>Gunneridae</taxon>
        <taxon>Pentapetalae</taxon>
        <taxon>rosids</taxon>
        <taxon>fabids</taxon>
        <taxon>Fabales</taxon>
        <taxon>Fabaceae</taxon>
        <taxon>Papilionoideae</taxon>
        <taxon>50 kb inversion clade</taxon>
        <taxon>NPAAA clade</taxon>
        <taxon>indigoferoid/millettioid clade</taxon>
        <taxon>Phaseoleae</taxon>
        <taxon>Vigna</taxon>
    </lineage>
</organism>
<dbReference type="Proteomes" id="UP001374535">
    <property type="component" value="Chromosome 1"/>
</dbReference>
<keyword evidence="3" id="KW-1185">Reference proteome</keyword>